<protein>
    <submittedName>
        <fullName evidence="2">DUF4097 and DUF4098 domain-containing protein YvlB</fullName>
    </submittedName>
</protein>
<evidence type="ECO:0000259" key="1">
    <source>
        <dbReference type="Pfam" id="PF13349"/>
    </source>
</evidence>
<gene>
    <name evidence="2" type="ORF">DFJ65_1130</name>
</gene>
<reference evidence="2 3" key="1">
    <citation type="submission" date="2018-08" db="EMBL/GenBank/DDBJ databases">
        <title>Sequencing the genomes of 1000 actinobacteria strains.</title>
        <authorList>
            <person name="Klenk H.-P."/>
        </authorList>
    </citation>
    <scope>NUCLEOTIDE SEQUENCE [LARGE SCALE GENOMIC DNA]</scope>
    <source>
        <strain evidence="2 3">DSM 22967</strain>
    </source>
</reference>
<dbReference type="Proteomes" id="UP000256253">
    <property type="component" value="Unassembled WGS sequence"/>
</dbReference>
<comment type="caution">
    <text evidence="2">The sequence shown here is derived from an EMBL/GenBank/DDBJ whole genome shotgun (WGS) entry which is preliminary data.</text>
</comment>
<dbReference type="OrthoDB" id="9810998at2"/>
<dbReference type="InterPro" id="IPR025164">
    <property type="entry name" value="Toastrack_DUF4097"/>
</dbReference>
<dbReference type="PANTHER" id="PTHR34094">
    <property type="match status" value="1"/>
</dbReference>
<proteinExistence type="predicted"/>
<dbReference type="PANTHER" id="PTHR34094:SF1">
    <property type="entry name" value="PROTEIN FAM185A"/>
    <property type="match status" value="1"/>
</dbReference>
<feature type="domain" description="DUF4097" evidence="1">
    <location>
        <begin position="23"/>
        <end position="224"/>
    </location>
</feature>
<dbReference type="Gene3D" id="2.160.20.120">
    <property type="match status" value="1"/>
</dbReference>
<dbReference type="AlphaFoldDB" id="A0A3D9ULC0"/>
<evidence type="ECO:0000313" key="3">
    <source>
        <dbReference type="Proteomes" id="UP000256253"/>
    </source>
</evidence>
<organism evidence="2 3">
    <name type="scientific">Calidifontibacter indicus</name>
    <dbReference type="NCBI Taxonomy" id="419650"/>
    <lineage>
        <taxon>Bacteria</taxon>
        <taxon>Bacillati</taxon>
        <taxon>Actinomycetota</taxon>
        <taxon>Actinomycetes</taxon>
        <taxon>Micrococcales</taxon>
        <taxon>Dermacoccaceae</taxon>
        <taxon>Calidifontibacter</taxon>
    </lineage>
</organism>
<sequence length="282" mass="29052">MRTETFETPGPIQLGVEIRSGSVFVTAAEVTQTTVEIEGKHADEVVVEQEEGAVWVETPKARGLGSDREWAIDLRISTPAHGDVTVQSGSAPVAVKGSVQTARVKTGSGDVQLDEVAAEALVDTGSGQIVVGRCAGDTRLRTGSGGVEAAGLRGEAMIATGSGHASVGELTGNLGYKAGSGHLRVGRMHGDLKARTGSGRLDIGRICGGEIDVRTGSGDVTVHVPLGTPVWTDIVSGRPVESSLPSAGEPAPGQDFVKLNARTGSGVVRLRADEMSRTEQIV</sequence>
<name>A0A3D9ULC0_9MICO</name>
<keyword evidence="3" id="KW-1185">Reference proteome</keyword>
<dbReference type="Pfam" id="PF13349">
    <property type="entry name" value="DUF4097"/>
    <property type="match status" value="1"/>
</dbReference>
<accession>A0A3D9ULC0</accession>
<evidence type="ECO:0000313" key="2">
    <source>
        <dbReference type="EMBL" id="REF30136.1"/>
    </source>
</evidence>
<dbReference type="RefSeq" id="WP_147301320.1">
    <property type="nucleotide sequence ID" value="NZ_QTUA01000001.1"/>
</dbReference>
<dbReference type="EMBL" id="QTUA01000001">
    <property type="protein sequence ID" value="REF30136.1"/>
    <property type="molecule type" value="Genomic_DNA"/>
</dbReference>